<feature type="non-terminal residue" evidence="2">
    <location>
        <position position="1"/>
    </location>
</feature>
<dbReference type="Proteomes" id="UP001627284">
    <property type="component" value="Unassembled WGS sequence"/>
</dbReference>
<dbReference type="EMBL" id="JBJKTR010000008">
    <property type="protein sequence ID" value="KAL3361572.1"/>
    <property type="molecule type" value="Genomic_DNA"/>
</dbReference>
<feature type="compositionally biased region" description="Low complexity" evidence="1">
    <location>
        <begin position="1"/>
        <end position="21"/>
    </location>
</feature>
<feature type="region of interest" description="Disordered" evidence="1">
    <location>
        <begin position="74"/>
        <end position="100"/>
    </location>
</feature>
<protein>
    <submittedName>
        <fullName evidence="2">Uncharacterized protein</fullName>
    </submittedName>
</protein>
<dbReference type="AlphaFoldDB" id="A0ABD2U0V7"/>
<reference evidence="2 3" key="1">
    <citation type="submission" date="2024-05" db="EMBL/GenBank/DDBJ databases">
        <title>De novo assembly of an allotetraploid wild potato.</title>
        <authorList>
            <person name="Hosaka A.J."/>
        </authorList>
    </citation>
    <scope>NUCLEOTIDE SEQUENCE [LARGE SCALE GENOMIC DNA]</scope>
    <source>
        <tissue evidence="2">Young leaves</tissue>
    </source>
</reference>
<gene>
    <name evidence="2" type="ORF">AABB24_014439</name>
</gene>
<proteinExistence type="predicted"/>
<evidence type="ECO:0000313" key="2">
    <source>
        <dbReference type="EMBL" id="KAL3361572.1"/>
    </source>
</evidence>
<organism evidence="2 3">
    <name type="scientific">Solanum stoloniferum</name>
    <dbReference type="NCBI Taxonomy" id="62892"/>
    <lineage>
        <taxon>Eukaryota</taxon>
        <taxon>Viridiplantae</taxon>
        <taxon>Streptophyta</taxon>
        <taxon>Embryophyta</taxon>
        <taxon>Tracheophyta</taxon>
        <taxon>Spermatophyta</taxon>
        <taxon>Magnoliopsida</taxon>
        <taxon>eudicotyledons</taxon>
        <taxon>Gunneridae</taxon>
        <taxon>Pentapetalae</taxon>
        <taxon>asterids</taxon>
        <taxon>lamiids</taxon>
        <taxon>Solanales</taxon>
        <taxon>Solanaceae</taxon>
        <taxon>Solanoideae</taxon>
        <taxon>Solaneae</taxon>
        <taxon>Solanum</taxon>
    </lineage>
</organism>
<evidence type="ECO:0000256" key="1">
    <source>
        <dbReference type="SAM" id="MobiDB-lite"/>
    </source>
</evidence>
<keyword evidence="3" id="KW-1185">Reference proteome</keyword>
<evidence type="ECO:0000313" key="3">
    <source>
        <dbReference type="Proteomes" id="UP001627284"/>
    </source>
</evidence>
<name>A0ABD2U0V7_9SOLN</name>
<sequence>FCNSSSPITISKPIINSSPPKLDSIRATTNNTNDPTIPATTTRATATKTKRPLYSSFFFPFHAETDLTAHTRLLPPDATQKNPANPEISSPICEPITLAT</sequence>
<accession>A0ABD2U0V7</accession>
<feature type="region of interest" description="Disordered" evidence="1">
    <location>
        <begin position="1"/>
        <end position="39"/>
    </location>
</feature>
<comment type="caution">
    <text evidence="2">The sequence shown here is derived from an EMBL/GenBank/DDBJ whole genome shotgun (WGS) entry which is preliminary data.</text>
</comment>